<gene>
    <name evidence="2" type="ORF">VITU9109_04502</name>
</gene>
<organism evidence="2 3">
    <name type="scientific">Vibrio tubiashii ATCC 19109</name>
    <dbReference type="NCBI Taxonomy" id="1051646"/>
    <lineage>
        <taxon>Bacteria</taxon>
        <taxon>Pseudomonadati</taxon>
        <taxon>Pseudomonadota</taxon>
        <taxon>Gammaproteobacteria</taxon>
        <taxon>Vibrionales</taxon>
        <taxon>Vibrionaceae</taxon>
        <taxon>Vibrio</taxon>
        <taxon>Vibrio oreintalis group</taxon>
    </lineage>
</organism>
<dbReference type="Pfam" id="PF13467">
    <property type="entry name" value="RHH_4"/>
    <property type="match status" value="1"/>
</dbReference>
<reference evidence="2 3" key="1">
    <citation type="journal article" date="2012" name="Int. J. Syst. Evol. Microbiol.">
        <title>Vibrio caribbeanicus sp. nov., isolated from the marine sponge Scleritoderma cyanea.</title>
        <authorList>
            <person name="Hoffmann M."/>
            <person name="Monday S.R."/>
            <person name="Allard M.W."/>
            <person name="Strain E.A."/>
            <person name="Whittaker P."/>
            <person name="Naum M."/>
            <person name="McCarthy P.J."/>
            <person name="Lopez J.V."/>
            <person name="Fischer M."/>
            <person name="Brown E.W."/>
        </authorList>
    </citation>
    <scope>NUCLEOTIDE SEQUENCE [LARGE SCALE GENOMIC DNA]</scope>
    <source>
        <strain evidence="2 3">ATCC 19109</strain>
    </source>
</reference>
<dbReference type="EMBL" id="AFWI01000210">
    <property type="protein sequence ID" value="EGU47282.1"/>
    <property type="molecule type" value="Genomic_DNA"/>
</dbReference>
<dbReference type="InterPro" id="IPR038268">
    <property type="entry name" value="RHH_sf"/>
</dbReference>
<sequence length="111" mass="12719">MLALSLAFPNVMCEVFSNQPKENYQTVARSIRIDGHATSIKLESSFWQILEEMATQQDMTLPRFISNIYLEALNYNGEINNFTSLLRCACLIYLRQPNPAMEIVKQQAAEQ</sequence>
<dbReference type="Gene3D" id="1.10.3990.20">
    <property type="entry name" value="protein bp1543"/>
    <property type="match status" value="1"/>
</dbReference>
<keyword evidence="3" id="KW-1185">Reference proteome</keyword>
<name>A0ABP2LDP3_9VIBR</name>
<accession>A0ABP2LDP3</accession>
<evidence type="ECO:0000259" key="1">
    <source>
        <dbReference type="Pfam" id="PF13467"/>
    </source>
</evidence>
<evidence type="ECO:0000313" key="3">
    <source>
        <dbReference type="Proteomes" id="UP000003836"/>
    </source>
</evidence>
<evidence type="ECO:0000313" key="2">
    <source>
        <dbReference type="EMBL" id="EGU47282.1"/>
    </source>
</evidence>
<dbReference type="InterPro" id="IPR027373">
    <property type="entry name" value="RHH_dom"/>
</dbReference>
<dbReference type="Proteomes" id="UP000003836">
    <property type="component" value="Unassembled WGS sequence"/>
</dbReference>
<protein>
    <recommendedName>
        <fullName evidence="1">Ribbon-helix-helix domain-containing protein</fullName>
    </recommendedName>
</protein>
<feature type="domain" description="Ribbon-helix-helix" evidence="1">
    <location>
        <begin position="27"/>
        <end position="94"/>
    </location>
</feature>
<comment type="caution">
    <text evidence="2">The sequence shown here is derived from an EMBL/GenBank/DDBJ whole genome shotgun (WGS) entry which is preliminary data.</text>
</comment>
<proteinExistence type="predicted"/>